<evidence type="ECO:0000313" key="2">
    <source>
        <dbReference type="EMBL" id="TCO60932.1"/>
    </source>
</evidence>
<dbReference type="Proteomes" id="UP000295680">
    <property type="component" value="Unassembled WGS sequence"/>
</dbReference>
<sequence length="344" mass="36888">MTGDVLAEAYQRLHRTGPEFGGENWLTNHGPMAVEALVRRGHAEEVGGWVDRYVRRLEDLPSASDPVTHDTWREALGDARRIGDWTAYLTAEVAERPWREVLVTWWPRLLPGIVAGATHGVIRTGHAVRTLLGGGEGPQAVTELAHALAYWAARSVLVPGVVPPSGDLEVADALAAVPRIPRQEGTIASRLGQLAEMPDWSPSLAALTAPAGPEQTRSQLADLVDAATLRYLTYGHGQRVLLVHAATAPNAVLHTLPALPETLWAQSLTAAWATAAAITSWYTPEPQPRDTLPAGSTDVDAVFARAVEHGDEHVIKFADTAVESFARTGNPDMLAAATRAADLI</sequence>
<dbReference type="OrthoDB" id="6396144at2"/>
<comment type="caution">
    <text evidence="2">The sequence shown here is derived from an EMBL/GenBank/DDBJ whole genome shotgun (WGS) entry which is preliminary data.</text>
</comment>
<reference evidence="2 3" key="1">
    <citation type="submission" date="2019-03" db="EMBL/GenBank/DDBJ databases">
        <title>Genomic Encyclopedia of Type Strains, Phase IV (KMG-IV): sequencing the most valuable type-strain genomes for metagenomic binning, comparative biology and taxonomic classification.</title>
        <authorList>
            <person name="Goeker M."/>
        </authorList>
    </citation>
    <scope>NUCLEOTIDE SEQUENCE [LARGE SCALE GENOMIC DNA]</scope>
    <source>
        <strain evidence="2 3">DSM 45934</strain>
    </source>
</reference>
<dbReference type="GO" id="GO:0016491">
    <property type="term" value="F:oxidoreductase activity"/>
    <property type="evidence" value="ECO:0007669"/>
    <property type="project" value="UniProtKB-KW"/>
</dbReference>
<keyword evidence="1" id="KW-0560">Oxidoreductase</keyword>
<dbReference type="InterPro" id="IPR025337">
    <property type="entry name" value="Questin_oxidase-like"/>
</dbReference>
<organism evidence="2 3">
    <name type="scientific">Actinocrispum wychmicini</name>
    <dbReference type="NCBI Taxonomy" id="1213861"/>
    <lineage>
        <taxon>Bacteria</taxon>
        <taxon>Bacillati</taxon>
        <taxon>Actinomycetota</taxon>
        <taxon>Actinomycetes</taxon>
        <taxon>Pseudonocardiales</taxon>
        <taxon>Pseudonocardiaceae</taxon>
        <taxon>Actinocrispum</taxon>
    </lineage>
</organism>
<protein>
    <submittedName>
        <fullName evidence="2">Uncharacterized protein DUF4243</fullName>
    </submittedName>
</protein>
<name>A0A4R2JQ70_9PSEU</name>
<keyword evidence="3" id="KW-1185">Reference proteome</keyword>
<evidence type="ECO:0000313" key="3">
    <source>
        <dbReference type="Proteomes" id="UP000295680"/>
    </source>
</evidence>
<accession>A0A4R2JQ70</accession>
<dbReference type="AlphaFoldDB" id="A0A4R2JQ70"/>
<proteinExistence type="predicted"/>
<evidence type="ECO:0000256" key="1">
    <source>
        <dbReference type="ARBA" id="ARBA00023002"/>
    </source>
</evidence>
<gene>
    <name evidence="2" type="ORF">EV192_103514</name>
</gene>
<dbReference type="EMBL" id="SLWS01000003">
    <property type="protein sequence ID" value="TCO60932.1"/>
    <property type="molecule type" value="Genomic_DNA"/>
</dbReference>
<dbReference type="RefSeq" id="WP_132116276.1">
    <property type="nucleotide sequence ID" value="NZ_SLWS01000003.1"/>
</dbReference>
<dbReference type="Pfam" id="PF14027">
    <property type="entry name" value="Questin_oxidase"/>
    <property type="match status" value="1"/>
</dbReference>